<reference evidence="2 3" key="1">
    <citation type="submission" date="2015-12" db="EMBL/GenBank/DDBJ databases">
        <title>The genome of Folsomia candida.</title>
        <authorList>
            <person name="Faddeeva A."/>
            <person name="Derks M.F."/>
            <person name="Anvar Y."/>
            <person name="Smit S."/>
            <person name="Van Straalen N."/>
            <person name="Roelofs D."/>
        </authorList>
    </citation>
    <scope>NUCLEOTIDE SEQUENCE [LARGE SCALE GENOMIC DNA]</scope>
    <source>
        <strain evidence="2 3">VU population</strain>
        <tissue evidence="2">Whole body</tissue>
    </source>
</reference>
<sequence>MGLRHSKGVPLPLRVQQEDDPACQGNQIDKSSESEVQYLVVFFKFAYFLNILPLRIQMSYDLDGTKTGYSIHSNKFQKVTCYLNMCIGGVYYTLKFRQHYTTTWYKNPAMYFNSANYLCDTLLMVVVFVILAKKAVQQIFLTPGLQSNALCCLALSTVGLYLLEINLDNSSLWQYFYADAANVFFMMPHGCDILNNVLAFIALYANCLHRILNAFGDILFVLVVLLVRRLVATFTAKLKPTDEHGETRSTSYCPLEVLTHFRWLKHVMTEINSSMSLVLGAFVVGNLPFYATNLLETFRDTSNPWMRLRYSVYCSYFFPSLFLAARAAKKAETVRCWAYKNENHRHLDPLQVSIVLHEVSGQPIALSSFGCLTINYGLFGSVVSIIVTYALLKTQFYAYPDQRLFPPNNTIIASFA</sequence>
<dbReference type="EMBL" id="LNIX01000013">
    <property type="protein sequence ID" value="OXA47485.1"/>
    <property type="molecule type" value="Genomic_DNA"/>
</dbReference>
<feature type="transmembrane region" description="Helical" evidence="1">
    <location>
        <begin position="211"/>
        <end position="231"/>
    </location>
</feature>
<feature type="transmembrane region" description="Helical" evidence="1">
    <location>
        <begin position="310"/>
        <end position="328"/>
    </location>
</feature>
<name>A0A226DPQ2_FOLCA</name>
<accession>A0A226DPQ2</accession>
<protein>
    <submittedName>
        <fullName evidence="2">Uncharacterized protein</fullName>
    </submittedName>
</protein>
<keyword evidence="1" id="KW-0472">Membrane</keyword>
<feature type="transmembrane region" description="Helical" evidence="1">
    <location>
        <begin position="271"/>
        <end position="289"/>
    </location>
</feature>
<feature type="transmembrane region" description="Helical" evidence="1">
    <location>
        <begin position="183"/>
        <end position="204"/>
    </location>
</feature>
<evidence type="ECO:0000313" key="2">
    <source>
        <dbReference type="EMBL" id="OXA47485.1"/>
    </source>
</evidence>
<proteinExistence type="predicted"/>
<keyword evidence="3" id="KW-1185">Reference proteome</keyword>
<feature type="transmembrane region" description="Helical" evidence="1">
    <location>
        <begin position="144"/>
        <end position="163"/>
    </location>
</feature>
<dbReference type="OrthoDB" id="8298093at2759"/>
<feature type="transmembrane region" description="Helical" evidence="1">
    <location>
        <begin position="36"/>
        <end position="56"/>
    </location>
</feature>
<keyword evidence="1" id="KW-1133">Transmembrane helix</keyword>
<dbReference type="Proteomes" id="UP000198287">
    <property type="component" value="Unassembled WGS sequence"/>
</dbReference>
<dbReference type="AlphaFoldDB" id="A0A226DPQ2"/>
<organism evidence="2 3">
    <name type="scientific">Folsomia candida</name>
    <name type="common">Springtail</name>
    <dbReference type="NCBI Taxonomy" id="158441"/>
    <lineage>
        <taxon>Eukaryota</taxon>
        <taxon>Metazoa</taxon>
        <taxon>Ecdysozoa</taxon>
        <taxon>Arthropoda</taxon>
        <taxon>Hexapoda</taxon>
        <taxon>Collembola</taxon>
        <taxon>Entomobryomorpha</taxon>
        <taxon>Isotomoidea</taxon>
        <taxon>Isotomidae</taxon>
        <taxon>Proisotominae</taxon>
        <taxon>Folsomia</taxon>
    </lineage>
</organism>
<evidence type="ECO:0000256" key="1">
    <source>
        <dbReference type="SAM" id="Phobius"/>
    </source>
</evidence>
<comment type="caution">
    <text evidence="2">The sequence shown here is derived from an EMBL/GenBank/DDBJ whole genome shotgun (WGS) entry which is preliminary data.</text>
</comment>
<keyword evidence="1" id="KW-0812">Transmembrane</keyword>
<gene>
    <name evidence="2" type="ORF">Fcan01_17626</name>
</gene>
<feature type="transmembrane region" description="Helical" evidence="1">
    <location>
        <begin position="114"/>
        <end position="132"/>
    </location>
</feature>
<feature type="transmembrane region" description="Helical" evidence="1">
    <location>
        <begin position="364"/>
        <end position="392"/>
    </location>
</feature>
<evidence type="ECO:0000313" key="3">
    <source>
        <dbReference type="Proteomes" id="UP000198287"/>
    </source>
</evidence>